<feature type="compositionally biased region" description="Pro residues" evidence="2">
    <location>
        <begin position="679"/>
        <end position="688"/>
    </location>
</feature>
<feature type="compositionally biased region" description="Polar residues" evidence="2">
    <location>
        <begin position="907"/>
        <end position="926"/>
    </location>
</feature>
<feature type="compositionally biased region" description="Basic and acidic residues" evidence="2">
    <location>
        <begin position="960"/>
        <end position="971"/>
    </location>
</feature>
<feature type="region of interest" description="Disordered" evidence="2">
    <location>
        <begin position="583"/>
        <end position="603"/>
    </location>
</feature>
<feature type="compositionally biased region" description="Polar residues" evidence="2">
    <location>
        <begin position="719"/>
        <end position="730"/>
    </location>
</feature>
<feature type="region of interest" description="Disordered" evidence="2">
    <location>
        <begin position="470"/>
        <end position="497"/>
    </location>
</feature>
<accession>A0A3F2Z161</accession>
<sequence>MMNGEDFIYSAITNDNMNAFDLNVIASKLASTDKLVRQSKQQKEENDVLREKITSLRESALQIKNLYEAEVAKVGRAEAQLASYVSQCKQLEERCLEADSDKINADLILMERLAENDRQHEENERRYQLLITDLIRYFSLPGDPMDSGKKRELKQHLGVVDALKLPDDVKTFIQQAPYHRSKRRKGRTKSAAMQDQECQTSVIEMRNSSNNTDESIPMRPEVRDYGTDAPEVTHLPQEPKEQPVSKTFCDKATMHSMSTITRATCTSVFIKRVDVGVNFPEVTLKSVDEILRECVPLPPLLLSPISDILPMYESVSTQTDPPASSVEKAPLVTCGTMTNLKNIRKRIDYRGVDGGMTSFQQQYTSMAEQLFGKIKQEDYPSQSGFDFGSHDTFGSMHPHLSTIWRLLGESIFMLMNSGRRFDNQCYNMLNEQLATIRDMIEADGRRESELMSTMFSNVRATVVAAAGYGKDRGNLPQTPNVVREPPRSSVTEGGSEFATPADDCGVIVVEKETSTVPVNHQVCPSATKEISNTDAVVLLEPDTVSTSSPEQVTPNVMNESRIDVAQSMETNDTEAVSKKCSLEKEPTETITPVTSSTSDMSSSILDDEVDRIEHQLQMMEEGEDELRVSIGTTKQVTETPAIDSSKQQICDNPSKQTCQLENTVKAASVLEPESEDEPPSPVPRPSTPPTVANVTSCYSATTTATFVSPIKVKETNQLVKDQFKTPTQLPISKRKSRPRRSDEPMLPHASKRMRFVTQPSSGRTSPTTEFLLEDDWDQKFSCIKALMIGPLKEGHSTPLSPITDRFEECVDLVLEKEHNDVPETEQQAIMPKALSNSENNISSMEHENDTVTNVIDRIAEVKDSADSTTEPKDTKTAQESSTQEEPESSDRTPEGGLELTGRRPSEEGNTQQQSNEVNITQECSSPTERRLSEESNTQSEVTDSMEIESVVENVPVKMDTPLKEDTHEKNDTSVLPNALEDGEIIEELNDSVTSIGELVIDIDPLPVDDCTVWDSPMSPPAHETGQSVAMQPSCVIGCVPDSPLSPPLPSDREATASVTPLQIPLFHAALHSQLRQQVHERKEPIYSFIALRRSKNGLEPDRKPTGQTTAVEQQVMQQLSEILTKYLQRPDWTEVVVNETITEVLNCTQDVRLMTLALLEMVISCADMTMNVLCSPPAPPLPLVQQKLILVVRHLGYGLEALEEVLMRELDKRMFQLKGKCLPLPELIALTFLYIGLEDSKPSEYPWKRKYNVRLYIFKCLYYFGFKGLPLVYYLLRAFPFALPKKGSPHYDNADAMIATIRTILMNVSYTENCVGSGESALFRKRELLWLLKNTYGYQQGSPTYEELVVNLVEKIRANKLRNVAHSLILVAKRNGYDWARLHIIQKRIYPLLNEYLKQFELMRAGTTPICPLSGVGPTSSSNSETLGSLDDRIVTCIFTIASIMKTQPSNEDASRVMQIFTTIVQLAEGNRTIQEEAIAGLIKFSRFGFVDVFQRLSSWNPSYPISDRIKLMLMTMVHRKPPIFWKQLVQNRIV</sequence>
<evidence type="ECO:0000256" key="1">
    <source>
        <dbReference type="SAM" id="Coils"/>
    </source>
</evidence>
<dbReference type="VEuPathDB" id="VectorBase:AMIN016212"/>
<feature type="coiled-coil region" evidence="1">
    <location>
        <begin position="32"/>
        <end position="94"/>
    </location>
</feature>
<feature type="region of interest" description="Disordered" evidence="2">
    <location>
        <begin position="177"/>
        <end position="197"/>
    </location>
</feature>
<dbReference type="Proteomes" id="UP000075920">
    <property type="component" value="Unassembled WGS sequence"/>
</dbReference>
<feature type="region of interest" description="Disordered" evidence="2">
    <location>
        <begin position="669"/>
        <end position="693"/>
    </location>
</feature>
<organism evidence="3 4">
    <name type="scientific">Anopheles minimus</name>
    <dbReference type="NCBI Taxonomy" id="112268"/>
    <lineage>
        <taxon>Eukaryota</taxon>
        <taxon>Metazoa</taxon>
        <taxon>Ecdysozoa</taxon>
        <taxon>Arthropoda</taxon>
        <taxon>Hexapoda</taxon>
        <taxon>Insecta</taxon>
        <taxon>Pterygota</taxon>
        <taxon>Neoptera</taxon>
        <taxon>Endopterygota</taxon>
        <taxon>Diptera</taxon>
        <taxon>Nematocera</taxon>
        <taxon>Culicoidea</taxon>
        <taxon>Culicidae</taxon>
        <taxon>Anophelinae</taxon>
        <taxon>Anopheles</taxon>
    </lineage>
</organism>
<keyword evidence="1" id="KW-0175">Coiled coil</keyword>
<protein>
    <submittedName>
        <fullName evidence="3">Uncharacterized protein</fullName>
    </submittedName>
</protein>
<feature type="compositionally biased region" description="Low complexity" evidence="2">
    <location>
        <begin position="594"/>
        <end position="603"/>
    </location>
</feature>
<evidence type="ECO:0000256" key="2">
    <source>
        <dbReference type="SAM" id="MobiDB-lite"/>
    </source>
</evidence>
<feature type="compositionally biased region" description="Basic residues" evidence="2">
    <location>
        <begin position="179"/>
        <end position="188"/>
    </location>
</feature>
<evidence type="ECO:0000313" key="4">
    <source>
        <dbReference type="Proteomes" id="UP000075920"/>
    </source>
</evidence>
<reference evidence="3" key="2">
    <citation type="submission" date="2020-05" db="UniProtKB">
        <authorList>
            <consortium name="EnsemblMetazoa"/>
        </authorList>
    </citation>
    <scope>IDENTIFICATION</scope>
    <source>
        <strain evidence="3">MINIMUS1</strain>
    </source>
</reference>
<evidence type="ECO:0000313" key="3">
    <source>
        <dbReference type="EnsemblMetazoa" id="AMIN016212-PA"/>
    </source>
</evidence>
<feature type="region of interest" description="Disordered" evidence="2">
    <location>
        <begin position="719"/>
        <end position="750"/>
    </location>
</feature>
<reference evidence="4" key="1">
    <citation type="submission" date="2013-03" db="EMBL/GenBank/DDBJ databases">
        <title>The Genome Sequence of Anopheles minimus MINIMUS1.</title>
        <authorList>
            <consortium name="The Broad Institute Genomics Platform"/>
            <person name="Neafsey D.E."/>
            <person name="Walton C."/>
            <person name="Walker B."/>
            <person name="Young S.K."/>
            <person name="Zeng Q."/>
            <person name="Gargeya S."/>
            <person name="Fitzgerald M."/>
            <person name="Haas B."/>
            <person name="Abouelleil A."/>
            <person name="Allen A.W."/>
            <person name="Alvarado L."/>
            <person name="Arachchi H.M."/>
            <person name="Berlin A.M."/>
            <person name="Chapman S.B."/>
            <person name="Gainer-Dewar J."/>
            <person name="Goldberg J."/>
            <person name="Griggs A."/>
            <person name="Gujja S."/>
            <person name="Hansen M."/>
            <person name="Howarth C."/>
            <person name="Imamovic A."/>
            <person name="Ireland A."/>
            <person name="Larimer J."/>
            <person name="McCowan C."/>
            <person name="Murphy C."/>
            <person name="Pearson M."/>
            <person name="Poon T.W."/>
            <person name="Priest M."/>
            <person name="Roberts A."/>
            <person name="Saif S."/>
            <person name="Shea T."/>
            <person name="Sisk P."/>
            <person name="Sykes S."/>
            <person name="Wortman J."/>
            <person name="Nusbaum C."/>
            <person name="Birren B."/>
        </authorList>
    </citation>
    <scope>NUCLEOTIDE SEQUENCE [LARGE SCALE GENOMIC DNA]</scope>
    <source>
        <strain evidence="4">MINIMUS1</strain>
    </source>
</reference>
<name>A0A3F2Z161_9DIPT</name>
<feature type="region of interest" description="Disordered" evidence="2">
    <location>
        <begin position="861"/>
        <end position="973"/>
    </location>
</feature>
<dbReference type="STRING" id="112268.A0A3F2Z161"/>
<feature type="compositionally biased region" description="Basic and acidic residues" evidence="2">
    <location>
        <begin position="861"/>
        <end position="876"/>
    </location>
</feature>
<dbReference type="EnsemblMetazoa" id="AMIN016212-RA">
    <property type="protein sequence ID" value="AMIN016212-PA"/>
    <property type="gene ID" value="AMIN016212"/>
</dbReference>
<keyword evidence="4" id="KW-1185">Reference proteome</keyword>
<proteinExistence type="predicted"/>